<dbReference type="Proteomes" id="UP000705983">
    <property type="component" value="Unassembled WGS sequence"/>
</dbReference>
<comment type="caution">
    <text evidence="2">The sequence shown here is derived from an EMBL/GenBank/DDBJ whole genome shotgun (WGS) entry which is preliminary data.</text>
</comment>
<organism evidence="2 3">
    <name type="scientific">Flaviflexus equikiangi</name>
    <dbReference type="NCBI Taxonomy" id="2758573"/>
    <lineage>
        <taxon>Bacteria</taxon>
        <taxon>Bacillati</taxon>
        <taxon>Actinomycetota</taxon>
        <taxon>Actinomycetes</taxon>
        <taxon>Actinomycetales</taxon>
        <taxon>Actinomycetaceae</taxon>
        <taxon>Flaviflexus</taxon>
    </lineage>
</organism>
<dbReference type="PANTHER" id="PTHR21666">
    <property type="entry name" value="PEPTIDASE-RELATED"/>
    <property type="match status" value="1"/>
</dbReference>
<sequence>MGRHSAVKVPVSTSVLADDAPTERLAAIPAAPSRRDRRMSSKASARRLRARATMVAASSLVAGFGAASVISGTGQAAAAVTPSVPVATSLGDLPVVGATVPDSFASSDEAADIALLRTAQELAETAAEPAVCSTESANGLVSAVMQTSDNVVVMPAKEGTYRLSSGYGVRWNPISGGYHTHLGSDFAGALGTPIYAVADGTVEYVGAGKDGRSNNLVIIKHEVDGTVFWSWYVHMFDDGIHVSEGDVVAAGQHIADIGNNGNSTGPHLHLEIHTDESGTTVNPLTFLADLGAQDVSTLCS</sequence>
<evidence type="ECO:0000313" key="3">
    <source>
        <dbReference type="Proteomes" id="UP000705983"/>
    </source>
</evidence>
<dbReference type="Pfam" id="PF01551">
    <property type="entry name" value="Peptidase_M23"/>
    <property type="match status" value="1"/>
</dbReference>
<reference evidence="3" key="1">
    <citation type="submission" date="2021-02" db="EMBL/GenBank/DDBJ databases">
        <title>Leucobacter sp. CX169.</title>
        <authorList>
            <person name="Cheng Y."/>
        </authorList>
    </citation>
    <scope>NUCLEOTIDE SEQUENCE [LARGE SCALE GENOMIC DNA]</scope>
    <source>
        <strain evidence="3">JY899</strain>
    </source>
</reference>
<dbReference type="RefSeq" id="WP_187996770.1">
    <property type="nucleotide sequence ID" value="NZ_JACEXG010000004.1"/>
</dbReference>
<gene>
    <name evidence="2" type="ORF">JVW63_07305</name>
</gene>
<dbReference type="CDD" id="cd12797">
    <property type="entry name" value="M23_peptidase"/>
    <property type="match status" value="1"/>
</dbReference>
<dbReference type="PANTHER" id="PTHR21666:SF270">
    <property type="entry name" value="MUREIN HYDROLASE ACTIVATOR ENVC"/>
    <property type="match status" value="1"/>
</dbReference>
<dbReference type="SUPFAM" id="SSF51261">
    <property type="entry name" value="Duplicated hybrid motif"/>
    <property type="match status" value="1"/>
</dbReference>
<dbReference type="InterPro" id="IPR016047">
    <property type="entry name" value="M23ase_b-sheet_dom"/>
</dbReference>
<accession>A0ABS2TJN6</accession>
<name>A0ABS2TJN6_9ACTO</name>
<dbReference type="EMBL" id="JAFFJS010000004">
    <property type="protein sequence ID" value="MBM9433499.1"/>
    <property type="molecule type" value="Genomic_DNA"/>
</dbReference>
<keyword evidence="3" id="KW-1185">Reference proteome</keyword>
<protein>
    <submittedName>
        <fullName evidence="2">M23 family metallopeptidase</fullName>
    </submittedName>
</protein>
<dbReference type="Gene3D" id="2.70.70.10">
    <property type="entry name" value="Glucose Permease (Domain IIA)"/>
    <property type="match status" value="1"/>
</dbReference>
<evidence type="ECO:0000313" key="2">
    <source>
        <dbReference type="EMBL" id="MBM9433499.1"/>
    </source>
</evidence>
<proteinExistence type="predicted"/>
<feature type="domain" description="M23ase beta-sheet core" evidence="1">
    <location>
        <begin position="180"/>
        <end position="283"/>
    </location>
</feature>
<dbReference type="InterPro" id="IPR050570">
    <property type="entry name" value="Cell_wall_metabolism_enzyme"/>
</dbReference>
<dbReference type="InterPro" id="IPR011055">
    <property type="entry name" value="Dup_hybrid_motif"/>
</dbReference>
<evidence type="ECO:0000259" key="1">
    <source>
        <dbReference type="Pfam" id="PF01551"/>
    </source>
</evidence>